<evidence type="ECO:0000256" key="2">
    <source>
        <dbReference type="SAM" id="MobiDB-lite"/>
    </source>
</evidence>
<keyword evidence="4" id="KW-1185">Reference proteome</keyword>
<dbReference type="PANTHER" id="PTHR23159:SF60">
    <property type="entry name" value="SPINDLE ASSEMBLY ABNORMAL PROTEIN 4"/>
    <property type="match status" value="1"/>
</dbReference>
<organism evidence="3 4">
    <name type="scientific">Blattamonas nauphoetae</name>
    <dbReference type="NCBI Taxonomy" id="2049346"/>
    <lineage>
        <taxon>Eukaryota</taxon>
        <taxon>Metamonada</taxon>
        <taxon>Preaxostyla</taxon>
        <taxon>Oxymonadida</taxon>
        <taxon>Blattamonas</taxon>
    </lineage>
</organism>
<feature type="compositionally biased region" description="Polar residues" evidence="2">
    <location>
        <begin position="1093"/>
        <end position="1108"/>
    </location>
</feature>
<feature type="region of interest" description="Disordered" evidence="2">
    <location>
        <begin position="869"/>
        <end position="955"/>
    </location>
</feature>
<comment type="caution">
    <text evidence="3">The sequence shown here is derived from an EMBL/GenBank/DDBJ whole genome shotgun (WGS) entry which is preliminary data.</text>
</comment>
<dbReference type="PANTHER" id="PTHR23159">
    <property type="entry name" value="CENTROSOMAL PROTEIN 2"/>
    <property type="match status" value="1"/>
</dbReference>
<proteinExistence type="predicted"/>
<keyword evidence="1" id="KW-0175">Coiled coil</keyword>
<dbReference type="EMBL" id="JARBJD010000020">
    <property type="protein sequence ID" value="KAK2960882.1"/>
    <property type="molecule type" value="Genomic_DNA"/>
</dbReference>
<feature type="region of interest" description="Disordered" evidence="2">
    <location>
        <begin position="1073"/>
        <end position="1179"/>
    </location>
</feature>
<name>A0ABQ9YAT5_9EUKA</name>
<dbReference type="Gene3D" id="1.10.287.1490">
    <property type="match status" value="1"/>
</dbReference>
<evidence type="ECO:0000313" key="3">
    <source>
        <dbReference type="EMBL" id="KAK2960882.1"/>
    </source>
</evidence>
<feature type="region of interest" description="Disordered" evidence="2">
    <location>
        <begin position="682"/>
        <end position="703"/>
    </location>
</feature>
<reference evidence="3 4" key="1">
    <citation type="journal article" date="2022" name="bioRxiv">
        <title>Genomics of Preaxostyla Flagellates Illuminates Evolutionary Transitions and the Path Towards Mitochondrial Loss.</title>
        <authorList>
            <person name="Novak L.V.F."/>
            <person name="Treitli S.C."/>
            <person name="Pyrih J."/>
            <person name="Halakuc P."/>
            <person name="Pipaliya S.V."/>
            <person name="Vacek V."/>
            <person name="Brzon O."/>
            <person name="Soukal P."/>
            <person name="Eme L."/>
            <person name="Dacks J.B."/>
            <person name="Karnkowska A."/>
            <person name="Elias M."/>
            <person name="Hampl V."/>
        </authorList>
    </citation>
    <scope>NUCLEOTIDE SEQUENCE [LARGE SCALE GENOMIC DNA]</scope>
    <source>
        <strain evidence="3">NAU3</strain>
        <tissue evidence="3">Gut</tissue>
    </source>
</reference>
<feature type="compositionally biased region" description="Polar residues" evidence="2">
    <location>
        <begin position="899"/>
        <end position="914"/>
    </location>
</feature>
<feature type="region of interest" description="Disordered" evidence="2">
    <location>
        <begin position="580"/>
        <end position="614"/>
    </location>
</feature>
<evidence type="ECO:0000313" key="4">
    <source>
        <dbReference type="Proteomes" id="UP001281761"/>
    </source>
</evidence>
<gene>
    <name evidence="3" type="ORF">BLNAU_4279</name>
</gene>
<feature type="compositionally biased region" description="Basic and acidic residues" evidence="2">
    <location>
        <begin position="580"/>
        <end position="605"/>
    </location>
</feature>
<feature type="coiled-coil region" evidence="1">
    <location>
        <begin position="106"/>
        <end position="151"/>
    </location>
</feature>
<feature type="region of interest" description="Disordered" evidence="2">
    <location>
        <begin position="753"/>
        <end position="806"/>
    </location>
</feature>
<feature type="compositionally biased region" description="Polar residues" evidence="2">
    <location>
        <begin position="1156"/>
        <end position="1165"/>
    </location>
</feature>
<sequence length="1226" mass="141082">MHTFSVKEQRSNITPDVSGLVETGLKQYSGELDGYFKTLDETGLLDKTTLDILKDTHSECDETLRRFADYIMNTVSVHVLKMVTTIQQGMNSNEQSPLEYDLQFQLDEMSDGRKRVEKQNDVLKDQLNRRNMQLAEQRALYNKELINLREQLFQKERLGKPYQPENMELLNDEFSLGGNDGDMSGDDMKKKMEAVMAKMQQKFNDEKKKLESQLKILERERTTQVRDLEKIRTETEGRLKDQIANMESSHRENMERAESKHEAEVNLLKQQASEKQELLEREKEEALRTQKEMYEQRIQKELGDLQEKVNGLSAKVSTLETAKADLEREVEGWKKELKEEQRKNKQAEDELRKLRMEAEQLRQDLQQERVLSALKDEELKVKEELIKDMENKMAESAKTIETLNEKLADTQEKLHQTQMELDQTQHKLEKARTKMKEMEAAFAEEKARLEKEMEEMQKAHEAKLAQMDERHKKEMEELRLKFEKEAGELKQKLETAAAEGEALRKDKARLEEELRGLNEQLKAVQKELEQEKEAGGNLKEEMERVKGELQNTLDEQARERQAWLKKEGEMEVEIQQLKREAEERKAGEAGWKQKEKEWNNERTDLQNKNSALQNKNTDLQTEIDSLRNQLHAVSNSNNNSQSKWEEERKKLLQQLADAEKLAASRPKVVEKIVTAPQDDDMVKERSFGFTPAEVEEEPEPEVRERKAMFAQGINEIQDVKAKDEELHRKQVENNWALLVAGLKSKMIQERVARLKAEMDDSDTDTDMKTPSRPPSQPISGSLMPPESRMSQEQAEPDFNKLAEAKQKKRKKKIQFWERFAERQREVEMRLHEMRDEIERERRKNLERVLAAVNLLTLSEFGVAEMREDRPQSRVVKIDSSGTREQDREMFSPGRHMSDTHYSSHGVSPTRTPNPNFYIGDDKTGDQGGTTTARSLRRQYQYDPEQTHKRDLPDPDEDYLATHGSIYRTDPMTRTDGTRTAPAITRRAVVGQRRLIGLDGQTQEYIAQFSQAKESTGQAQGMGGGVMTDARSGRIARGRTRQAEEEKVVEREYNAGSRASQHNDVLSTPVVKTGKFQKTKSEAKNAQRDAVVSRSMTQPMNATNEQTITETRKRATAANTSQKKRPVTPDTTRTPAPLMPKPDFTAGGDGVERERSTTSPIPTPQTDPRVRTAGQTPSIPRFYNTNILRRPATPPSNKAGKGGTKTKTKIEDNLVVPTTVSLVIHEG</sequence>
<protein>
    <submittedName>
        <fullName evidence="3">Uncharacterized protein</fullName>
    </submittedName>
</protein>
<dbReference type="Proteomes" id="UP001281761">
    <property type="component" value="Unassembled WGS sequence"/>
</dbReference>
<accession>A0ABQ9YAT5</accession>
<feature type="region of interest" description="Disordered" evidence="2">
    <location>
        <begin position="1186"/>
        <end position="1205"/>
    </location>
</feature>
<evidence type="ECO:0000256" key="1">
    <source>
        <dbReference type="SAM" id="Coils"/>
    </source>
</evidence>